<proteinExistence type="inferred from homology"/>
<dbReference type="AlphaFoldDB" id="A0A7V3ZY45"/>
<dbReference type="EMBL" id="DTDJ01000027">
    <property type="protein sequence ID" value="HGL17480.1"/>
    <property type="molecule type" value="Genomic_DNA"/>
</dbReference>
<dbReference type="GO" id="GO:0016836">
    <property type="term" value="F:hydro-lyase activity"/>
    <property type="evidence" value="ECO:0007669"/>
    <property type="project" value="InterPro"/>
</dbReference>
<protein>
    <submittedName>
        <fullName evidence="4">TRZ/ATZ family protein</fullName>
    </submittedName>
</protein>
<dbReference type="PANTHER" id="PTHR43351:SF2">
    <property type="entry name" value="L(+)-TARTRATE DEHYDRATASE SUBUNIT BETA-RELATED"/>
    <property type="match status" value="1"/>
</dbReference>
<dbReference type="InterPro" id="IPR036660">
    <property type="entry name" value="Fe-S_hydroAse_TtdB_cat_sf"/>
</dbReference>
<sequence length="191" mass="20885">MDEKRLFLPAKKVEILNLKAGERILLNGTLYTARDAAHKRMIEELEKGSFNLFPLDGAIIYYCGPSPAPPGRVIGSAGPTTSYRMDPYVPILLNHGVCGFIGKGKRSQKVREVLKEFGGVYFIATGGAGALLSTKIVNSKVIAYEDLGPEAVYALQVVDFPVIVGIDPKGKDIYEIGPQNYRNQINQLNKS</sequence>
<keyword evidence="2" id="KW-0456">Lyase</keyword>
<evidence type="ECO:0000256" key="2">
    <source>
        <dbReference type="ARBA" id="ARBA00023239"/>
    </source>
</evidence>
<accession>A0A7V3ZY45</accession>
<feature type="domain" description="Fe-S hydro-lyase tartrate dehydratase beta-type catalytic" evidence="3">
    <location>
        <begin position="11"/>
        <end position="175"/>
    </location>
</feature>
<comment type="similarity">
    <text evidence="1">Belongs to the class-I fumarase family.</text>
</comment>
<organism evidence="4">
    <name type="scientific">candidate division WOR-3 bacterium</name>
    <dbReference type="NCBI Taxonomy" id="2052148"/>
    <lineage>
        <taxon>Bacteria</taxon>
        <taxon>Bacteria division WOR-3</taxon>
    </lineage>
</organism>
<evidence type="ECO:0000256" key="1">
    <source>
        <dbReference type="ARBA" id="ARBA00008876"/>
    </source>
</evidence>
<dbReference type="InterPro" id="IPR004647">
    <property type="entry name" value="Fe-S_hydro-lyase_TtdB-typ_cat"/>
</dbReference>
<name>A0A7V3ZY45_UNCW3</name>
<evidence type="ECO:0000313" key="4">
    <source>
        <dbReference type="EMBL" id="HGL17480.1"/>
    </source>
</evidence>
<reference evidence="4" key="1">
    <citation type="journal article" date="2020" name="mSystems">
        <title>Genome- and Community-Level Interaction Insights into Carbon Utilization and Element Cycling Functions of Hydrothermarchaeota in Hydrothermal Sediment.</title>
        <authorList>
            <person name="Zhou Z."/>
            <person name="Liu Y."/>
            <person name="Xu W."/>
            <person name="Pan J."/>
            <person name="Luo Z.H."/>
            <person name="Li M."/>
        </authorList>
    </citation>
    <scope>NUCLEOTIDE SEQUENCE [LARGE SCALE GENOMIC DNA]</scope>
    <source>
        <strain evidence="4">SpSt-69</strain>
    </source>
</reference>
<gene>
    <name evidence="4" type="ORF">ENU66_04015</name>
</gene>
<comment type="caution">
    <text evidence="4">The sequence shown here is derived from an EMBL/GenBank/DDBJ whole genome shotgun (WGS) entry which is preliminary data.</text>
</comment>
<dbReference type="Gene3D" id="3.20.130.10">
    <property type="entry name" value="Fe-S hydro-lyase, tartrate dehydratase beta-type, catalytic domain"/>
    <property type="match status" value="1"/>
</dbReference>
<dbReference type="NCBIfam" id="TIGR00723">
    <property type="entry name" value="ttdB_fumA_fumB"/>
    <property type="match status" value="1"/>
</dbReference>
<dbReference type="SUPFAM" id="SSF117457">
    <property type="entry name" value="FumA C-terminal domain-like"/>
    <property type="match status" value="1"/>
</dbReference>
<dbReference type="PANTHER" id="PTHR43351">
    <property type="entry name" value="L(+)-TARTRATE DEHYDRATASE SUBUNIT BETA"/>
    <property type="match status" value="1"/>
</dbReference>
<dbReference type="Pfam" id="PF05683">
    <property type="entry name" value="Fumerase_C"/>
    <property type="match status" value="1"/>
</dbReference>
<evidence type="ECO:0000259" key="3">
    <source>
        <dbReference type="Pfam" id="PF05683"/>
    </source>
</evidence>